<dbReference type="GO" id="GO:0006313">
    <property type="term" value="P:DNA transposition"/>
    <property type="evidence" value="ECO:0007669"/>
    <property type="project" value="InterPro"/>
</dbReference>
<dbReference type="NCBIfam" id="NF033573">
    <property type="entry name" value="transpos_IS200"/>
    <property type="match status" value="1"/>
</dbReference>
<dbReference type="SUPFAM" id="SSF143422">
    <property type="entry name" value="Transposase IS200-like"/>
    <property type="match status" value="1"/>
</dbReference>
<reference evidence="2" key="1">
    <citation type="submission" date="2021-01" db="EMBL/GenBank/DDBJ databases">
        <title>Modified the classification status of verrucomicrobia.</title>
        <authorList>
            <person name="Feng X."/>
        </authorList>
    </citation>
    <scope>NUCLEOTIDE SEQUENCE</scope>
    <source>
        <strain evidence="2">_KCTC 22039</strain>
    </source>
</reference>
<dbReference type="AlphaFoldDB" id="A0A8J7SLJ6"/>
<evidence type="ECO:0000313" key="3">
    <source>
        <dbReference type="Proteomes" id="UP000624703"/>
    </source>
</evidence>
<organism evidence="2 3">
    <name type="scientific">Persicirhabdus sediminis</name>
    <dbReference type="NCBI Taxonomy" id="454144"/>
    <lineage>
        <taxon>Bacteria</taxon>
        <taxon>Pseudomonadati</taxon>
        <taxon>Verrucomicrobiota</taxon>
        <taxon>Verrucomicrobiia</taxon>
        <taxon>Verrucomicrobiales</taxon>
        <taxon>Verrucomicrobiaceae</taxon>
        <taxon>Persicirhabdus</taxon>
    </lineage>
</organism>
<dbReference type="EMBL" id="JAENIM010000047">
    <property type="protein sequence ID" value="MBK1792854.1"/>
    <property type="molecule type" value="Genomic_DNA"/>
</dbReference>
<keyword evidence="3" id="KW-1185">Reference proteome</keyword>
<evidence type="ECO:0000259" key="1">
    <source>
        <dbReference type="SMART" id="SM01321"/>
    </source>
</evidence>
<dbReference type="Pfam" id="PF01797">
    <property type="entry name" value="Y1_Tnp"/>
    <property type="match status" value="1"/>
</dbReference>
<dbReference type="Proteomes" id="UP000624703">
    <property type="component" value="Unassembled WGS sequence"/>
</dbReference>
<name>A0A8J7SLJ6_9BACT</name>
<dbReference type="PANTHER" id="PTHR33360">
    <property type="entry name" value="TRANSPOSASE FOR INSERTION SEQUENCE ELEMENT IS200"/>
    <property type="match status" value="1"/>
</dbReference>
<dbReference type="InterPro" id="IPR036515">
    <property type="entry name" value="Transposase_17_sf"/>
</dbReference>
<dbReference type="InterPro" id="IPR002686">
    <property type="entry name" value="Transposase_17"/>
</dbReference>
<protein>
    <submittedName>
        <fullName evidence="2">IS200/IS605 family transposase</fullName>
    </submittedName>
</protein>
<dbReference type="SMART" id="SM01321">
    <property type="entry name" value="Y1_Tnp"/>
    <property type="match status" value="1"/>
</dbReference>
<proteinExistence type="predicted"/>
<feature type="domain" description="Transposase IS200-like" evidence="1">
    <location>
        <begin position="4"/>
        <end position="117"/>
    </location>
</feature>
<dbReference type="Gene3D" id="3.30.70.1290">
    <property type="entry name" value="Transposase IS200-like"/>
    <property type="match status" value="1"/>
</dbReference>
<gene>
    <name evidence="2" type="primary">tnpA</name>
    <name evidence="2" type="ORF">JIN82_16940</name>
</gene>
<dbReference type="GO" id="GO:0004803">
    <property type="term" value="F:transposase activity"/>
    <property type="evidence" value="ECO:0007669"/>
    <property type="project" value="InterPro"/>
</dbReference>
<evidence type="ECO:0000313" key="2">
    <source>
        <dbReference type="EMBL" id="MBK1792854.1"/>
    </source>
</evidence>
<comment type="caution">
    <text evidence="2">The sequence shown here is derived from an EMBL/GenBank/DDBJ whole genome shotgun (WGS) entry which is preliminary data.</text>
</comment>
<accession>A0A8J7SLJ6</accession>
<dbReference type="PANTHER" id="PTHR33360:SF2">
    <property type="entry name" value="TRANSPOSASE FOR INSERTION SEQUENCE ELEMENT IS200"/>
    <property type="match status" value="1"/>
</dbReference>
<dbReference type="RefSeq" id="WP_200312859.1">
    <property type="nucleotide sequence ID" value="NZ_JAENIM010000047.1"/>
</dbReference>
<dbReference type="GO" id="GO:0003677">
    <property type="term" value="F:DNA binding"/>
    <property type="evidence" value="ECO:0007669"/>
    <property type="project" value="InterPro"/>
</dbReference>
<sequence>MSSYTDLHYHLVFGTKNRTPWIEIEWRDRFHQYLGGMVRQLDGVAESVGGVKDHVHLLVHLKQSHRIQDFMRELKRGSSVWVHQTIKISEFEWQQGYGAFSVSSSQRPTISRYIQNQEDHHTKISFKEELEQLLKKMGITYKPKYLP</sequence>